<gene>
    <name evidence="7" type="ORF">MEUPH1_LOCUS14035</name>
</gene>
<dbReference type="Proteomes" id="UP001160148">
    <property type="component" value="Unassembled WGS sequence"/>
</dbReference>
<keyword evidence="8" id="KW-1185">Reference proteome</keyword>
<dbReference type="PANTHER" id="PTHR46600:SF11">
    <property type="entry name" value="THAP DOMAIN-CONTAINING PROTEIN 10"/>
    <property type="match status" value="1"/>
</dbReference>
<dbReference type="SMART" id="SM00692">
    <property type="entry name" value="DM3"/>
    <property type="match status" value="1"/>
</dbReference>
<dbReference type="SUPFAM" id="SSF57716">
    <property type="entry name" value="Glucocorticoid receptor-like (DNA-binding domain)"/>
    <property type="match status" value="1"/>
</dbReference>
<keyword evidence="4 5" id="KW-0238">DNA-binding</keyword>
<evidence type="ECO:0000259" key="6">
    <source>
        <dbReference type="PROSITE" id="PS50950"/>
    </source>
</evidence>
<reference evidence="7 8" key="1">
    <citation type="submission" date="2023-01" db="EMBL/GenBank/DDBJ databases">
        <authorList>
            <person name="Whitehead M."/>
        </authorList>
    </citation>
    <scope>NUCLEOTIDE SEQUENCE [LARGE SCALE GENOMIC DNA]</scope>
</reference>
<keyword evidence="3" id="KW-0862">Zinc</keyword>
<dbReference type="EMBL" id="CARXXK010000002">
    <property type="protein sequence ID" value="CAI6358527.1"/>
    <property type="molecule type" value="Genomic_DNA"/>
</dbReference>
<dbReference type="GO" id="GO:0043565">
    <property type="term" value="F:sequence-specific DNA binding"/>
    <property type="evidence" value="ECO:0007669"/>
    <property type="project" value="InterPro"/>
</dbReference>
<organism evidence="7 8">
    <name type="scientific">Macrosiphum euphorbiae</name>
    <name type="common">potato aphid</name>
    <dbReference type="NCBI Taxonomy" id="13131"/>
    <lineage>
        <taxon>Eukaryota</taxon>
        <taxon>Metazoa</taxon>
        <taxon>Ecdysozoa</taxon>
        <taxon>Arthropoda</taxon>
        <taxon>Hexapoda</taxon>
        <taxon>Insecta</taxon>
        <taxon>Pterygota</taxon>
        <taxon>Neoptera</taxon>
        <taxon>Paraneoptera</taxon>
        <taxon>Hemiptera</taxon>
        <taxon>Sternorrhyncha</taxon>
        <taxon>Aphidomorpha</taxon>
        <taxon>Aphidoidea</taxon>
        <taxon>Aphididae</taxon>
        <taxon>Macrosiphini</taxon>
        <taxon>Macrosiphum</taxon>
    </lineage>
</organism>
<dbReference type="Pfam" id="PF05485">
    <property type="entry name" value="THAP"/>
    <property type="match status" value="1"/>
</dbReference>
<accession>A0AAV0WSH2</accession>
<name>A0AAV0WSH2_9HEMI</name>
<dbReference type="AlphaFoldDB" id="A0AAV0WSH2"/>
<dbReference type="InterPro" id="IPR006612">
    <property type="entry name" value="THAP_Znf"/>
</dbReference>
<evidence type="ECO:0000256" key="5">
    <source>
        <dbReference type="PROSITE-ProRule" id="PRU00309"/>
    </source>
</evidence>
<evidence type="ECO:0000256" key="1">
    <source>
        <dbReference type="ARBA" id="ARBA00022723"/>
    </source>
</evidence>
<dbReference type="PANTHER" id="PTHR46600">
    <property type="entry name" value="THAP DOMAIN-CONTAINING"/>
    <property type="match status" value="1"/>
</dbReference>
<keyword evidence="2 5" id="KW-0863">Zinc-finger</keyword>
<proteinExistence type="predicted"/>
<evidence type="ECO:0000313" key="7">
    <source>
        <dbReference type="EMBL" id="CAI6358527.1"/>
    </source>
</evidence>
<comment type="caution">
    <text evidence="7">The sequence shown here is derived from an EMBL/GenBank/DDBJ whole genome shotgun (WGS) entry which is preliminary data.</text>
</comment>
<dbReference type="PROSITE" id="PS50950">
    <property type="entry name" value="ZF_THAP"/>
    <property type="match status" value="1"/>
</dbReference>
<dbReference type="InterPro" id="IPR038441">
    <property type="entry name" value="THAP_Znf_sf"/>
</dbReference>
<dbReference type="Gene3D" id="6.20.210.20">
    <property type="entry name" value="THAP domain"/>
    <property type="match status" value="1"/>
</dbReference>
<protein>
    <recommendedName>
        <fullName evidence="6">THAP-type domain-containing protein</fullName>
    </recommendedName>
</protein>
<evidence type="ECO:0000313" key="8">
    <source>
        <dbReference type="Proteomes" id="UP001160148"/>
    </source>
</evidence>
<evidence type="ECO:0000256" key="4">
    <source>
        <dbReference type="ARBA" id="ARBA00023125"/>
    </source>
</evidence>
<sequence length="326" mass="38209">MYIQCVVCGNCNTNTKLTRPEVIYHQFPNNQYSRKKWLKVCRLDHLYKFQRVCSDHFLKEQYSRQGNKRLLFKSAIPQPYVRSGNGNGFLYNSTTQSNGMQVDDNTFLPIEQNRLREEQYVENDVNNLAPPKPSSKQIERQIPADQFIANDNIQTVVKSVVEPVITTTQDLEPDCPIPGRKTNTDGDIEENGFIFEISKTVELPSPFWKSDHVKERNETIFYQIDHIEKLIVKKVCFYDSLVPIIFIYDMYYKFNVPILAKTQLQMLLEIINNIEKCSGMDKKCIEYFEKCYLELKNLKETSNKMPTKKEIMAFTSKTFPYTCENF</sequence>
<evidence type="ECO:0000256" key="3">
    <source>
        <dbReference type="ARBA" id="ARBA00022833"/>
    </source>
</evidence>
<dbReference type="InterPro" id="IPR026516">
    <property type="entry name" value="THAP1/10"/>
</dbReference>
<evidence type="ECO:0000256" key="2">
    <source>
        <dbReference type="ARBA" id="ARBA00022771"/>
    </source>
</evidence>
<keyword evidence="1" id="KW-0479">Metal-binding</keyword>
<dbReference type="GO" id="GO:0008270">
    <property type="term" value="F:zinc ion binding"/>
    <property type="evidence" value="ECO:0007669"/>
    <property type="project" value="UniProtKB-KW"/>
</dbReference>
<dbReference type="SMART" id="SM00980">
    <property type="entry name" value="THAP"/>
    <property type="match status" value="1"/>
</dbReference>
<feature type="domain" description="THAP-type" evidence="6">
    <location>
        <begin position="1"/>
        <end position="80"/>
    </location>
</feature>